<dbReference type="AlphaFoldDB" id="A0A540VSV3"/>
<dbReference type="GO" id="GO:1901359">
    <property type="term" value="F:tungstate binding"/>
    <property type="evidence" value="ECO:0007669"/>
    <property type="project" value="UniProtKB-ARBA"/>
</dbReference>
<dbReference type="NCBIfam" id="TIGR01256">
    <property type="entry name" value="modA"/>
    <property type="match status" value="1"/>
</dbReference>
<organism evidence="7 8">
    <name type="scientific">Spiribacter salinus</name>
    <dbReference type="NCBI Taxonomy" id="1335746"/>
    <lineage>
        <taxon>Bacteria</taxon>
        <taxon>Pseudomonadati</taxon>
        <taxon>Pseudomonadota</taxon>
        <taxon>Gammaproteobacteria</taxon>
        <taxon>Chromatiales</taxon>
        <taxon>Ectothiorhodospiraceae</taxon>
        <taxon>Spiribacter</taxon>
    </lineage>
</organism>
<dbReference type="Proteomes" id="UP000315400">
    <property type="component" value="Unassembled WGS sequence"/>
</dbReference>
<keyword evidence="3 6" id="KW-0479">Metal-binding</keyword>
<proteinExistence type="inferred from homology"/>
<reference evidence="7 8" key="1">
    <citation type="submission" date="2019-06" db="EMBL/GenBank/DDBJ databases">
        <title>Metagenome assembled Genome of Spiribacter salinus SL48-SHIP from the microbial mat of Salt Lake 48 (Novosibirsk region, Russia).</title>
        <authorList>
            <person name="Shipova A."/>
            <person name="Rozanov A.S."/>
            <person name="Bryanskaya A.V."/>
            <person name="Peltek S.E."/>
        </authorList>
    </citation>
    <scope>NUCLEOTIDE SEQUENCE [LARGE SCALE GENOMIC DNA]</scope>
    <source>
        <strain evidence="7">SL48-SHIP-2</strain>
    </source>
</reference>
<dbReference type="InterPro" id="IPR044084">
    <property type="entry name" value="AvModA-like_subst-bd"/>
</dbReference>
<dbReference type="FunFam" id="3.40.190.10:FF:000035">
    <property type="entry name" value="Molybdate ABC transporter substrate-binding protein"/>
    <property type="match status" value="1"/>
</dbReference>
<dbReference type="InterPro" id="IPR005950">
    <property type="entry name" value="ModA"/>
</dbReference>
<dbReference type="PANTHER" id="PTHR30632">
    <property type="entry name" value="MOLYBDATE-BINDING PERIPLASMIC PROTEIN"/>
    <property type="match status" value="1"/>
</dbReference>
<accession>A0A540VSV3</accession>
<evidence type="ECO:0000256" key="6">
    <source>
        <dbReference type="PIRSR" id="PIRSR004846-1"/>
    </source>
</evidence>
<comment type="similarity">
    <text evidence="1">Belongs to the bacterial solute-binding protein ModA family.</text>
</comment>
<evidence type="ECO:0000313" key="8">
    <source>
        <dbReference type="Proteomes" id="UP000315400"/>
    </source>
</evidence>
<dbReference type="GO" id="GO:0015689">
    <property type="term" value="P:molybdate ion transport"/>
    <property type="evidence" value="ECO:0007669"/>
    <property type="project" value="InterPro"/>
</dbReference>
<evidence type="ECO:0000256" key="3">
    <source>
        <dbReference type="ARBA" id="ARBA00022723"/>
    </source>
</evidence>
<dbReference type="EMBL" id="VIFK01000037">
    <property type="protein sequence ID" value="TQE99828.1"/>
    <property type="molecule type" value="Genomic_DNA"/>
</dbReference>
<evidence type="ECO:0000313" key="7">
    <source>
        <dbReference type="EMBL" id="TQE99828.1"/>
    </source>
</evidence>
<keyword evidence="4" id="KW-0732">Signal</keyword>
<dbReference type="CDD" id="cd13539">
    <property type="entry name" value="PBP2_AvModA"/>
    <property type="match status" value="1"/>
</dbReference>
<evidence type="ECO:0000256" key="1">
    <source>
        <dbReference type="ARBA" id="ARBA00009175"/>
    </source>
</evidence>
<dbReference type="GO" id="GO:0030973">
    <property type="term" value="F:molybdate ion binding"/>
    <property type="evidence" value="ECO:0007669"/>
    <property type="project" value="InterPro"/>
</dbReference>
<dbReference type="STRING" id="1260251.SPISAL_00955"/>
<comment type="subunit">
    <text evidence="5">The complex is composed of two ATP-binding proteins (ModC), two transmembrane proteins (ModB) and a solute-binding protein (ModA).</text>
</comment>
<gene>
    <name evidence="7" type="primary">modA</name>
    <name evidence="7" type="ORF">FKY71_06565</name>
</gene>
<feature type="binding site" evidence="6">
    <location>
        <position position="56"/>
    </location>
    <ligand>
        <name>molybdate</name>
        <dbReference type="ChEBI" id="CHEBI:36264"/>
    </ligand>
</feature>
<evidence type="ECO:0000256" key="5">
    <source>
        <dbReference type="ARBA" id="ARBA00062515"/>
    </source>
</evidence>
<dbReference type="PANTHER" id="PTHR30632:SF14">
    <property type="entry name" value="TUNGSTATE_MOLYBDATE_CHROMATE-BINDING PROTEIN MODA"/>
    <property type="match status" value="1"/>
</dbReference>
<evidence type="ECO:0000256" key="2">
    <source>
        <dbReference type="ARBA" id="ARBA00022505"/>
    </source>
</evidence>
<name>A0A540VSV3_9GAMM</name>
<dbReference type="GO" id="GO:0046872">
    <property type="term" value="F:metal ion binding"/>
    <property type="evidence" value="ECO:0007669"/>
    <property type="project" value="UniProtKB-KW"/>
</dbReference>
<sequence>MPRWALGLVFWLLPTVGLADEVRIAVASNFLAPLEVLAARFEAAEQIETRISAGATGHHYAQIANGAPFDVFLAADQARPARLIDEGLAVAASRFTYASGGLVLWAGPDEAMPESGLSGLTAPDVHRLAIANPRLAPYGLAARQALEATGQWSALRPQIIEGANVGQALQYLATGNASHALVAASYAHMSGQPEGEWQRVPARLHDPIDQDAVLLEQARHPQAGQAFLAFLRSSDAADVLKRFGYKSPGADS</sequence>
<dbReference type="Gene3D" id="3.40.190.10">
    <property type="entry name" value="Periplasmic binding protein-like II"/>
    <property type="match status" value="2"/>
</dbReference>
<comment type="caution">
    <text evidence="7">The sequence shown here is derived from an EMBL/GenBank/DDBJ whole genome shotgun (WGS) entry which is preliminary data.</text>
</comment>
<dbReference type="InterPro" id="IPR050682">
    <property type="entry name" value="ModA/WtpA"/>
</dbReference>
<protein>
    <submittedName>
        <fullName evidence="7">Molybdate ABC transporter substrate-binding protein</fullName>
    </submittedName>
</protein>
<feature type="binding site" evidence="6">
    <location>
        <position position="165"/>
    </location>
    <ligand>
        <name>molybdate</name>
        <dbReference type="ChEBI" id="CHEBI:36264"/>
    </ligand>
</feature>
<dbReference type="PIRSF" id="PIRSF004846">
    <property type="entry name" value="ModA"/>
    <property type="match status" value="1"/>
</dbReference>
<evidence type="ECO:0000256" key="4">
    <source>
        <dbReference type="ARBA" id="ARBA00022729"/>
    </source>
</evidence>
<dbReference type="Pfam" id="PF13531">
    <property type="entry name" value="SBP_bac_11"/>
    <property type="match status" value="1"/>
</dbReference>
<keyword evidence="2 6" id="KW-0500">Molybdenum</keyword>
<dbReference type="SUPFAM" id="SSF53850">
    <property type="entry name" value="Periplasmic binding protein-like II"/>
    <property type="match status" value="1"/>
</dbReference>